<organism evidence="2 3">
    <name type="scientific">Scylla paramamosain</name>
    <name type="common">Mud crab</name>
    <dbReference type="NCBI Taxonomy" id="85552"/>
    <lineage>
        <taxon>Eukaryota</taxon>
        <taxon>Metazoa</taxon>
        <taxon>Ecdysozoa</taxon>
        <taxon>Arthropoda</taxon>
        <taxon>Crustacea</taxon>
        <taxon>Multicrustacea</taxon>
        <taxon>Malacostraca</taxon>
        <taxon>Eumalacostraca</taxon>
        <taxon>Eucarida</taxon>
        <taxon>Decapoda</taxon>
        <taxon>Pleocyemata</taxon>
        <taxon>Brachyura</taxon>
        <taxon>Eubrachyura</taxon>
        <taxon>Portunoidea</taxon>
        <taxon>Portunidae</taxon>
        <taxon>Portuninae</taxon>
        <taxon>Scylla</taxon>
    </lineage>
</organism>
<dbReference type="Proteomes" id="UP001487740">
    <property type="component" value="Unassembled WGS sequence"/>
</dbReference>
<comment type="caution">
    <text evidence="2">The sequence shown here is derived from an EMBL/GenBank/DDBJ whole genome shotgun (WGS) entry which is preliminary data.</text>
</comment>
<feature type="region of interest" description="Disordered" evidence="1">
    <location>
        <begin position="99"/>
        <end position="119"/>
    </location>
</feature>
<feature type="region of interest" description="Disordered" evidence="1">
    <location>
        <begin position="50"/>
        <end position="69"/>
    </location>
</feature>
<keyword evidence="3" id="KW-1185">Reference proteome</keyword>
<sequence>MHLSKQGELRKVTTKFVRVRFESWFGSRCGNEFCGTSLHSVQQVIVNPEPSSVSSALPAPPPPERITRAGAGMEMGPAAANQWSEGFWYHYWGRRGVGGAQHSTTHPPPPTHHPLTAAHASPTMPQALSVVRGEIYAN</sequence>
<name>A0AAW0T816_SCYPA</name>
<proteinExistence type="predicted"/>
<evidence type="ECO:0000313" key="3">
    <source>
        <dbReference type="Proteomes" id="UP001487740"/>
    </source>
</evidence>
<reference evidence="2 3" key="1">
    <citation type="submission" date="2023-03" db="EMBL/GenBank/DDBJ databases">
        <title>High-quality genome of Scylla paramamosain provides insights in environmental adaptation.</title>
        <authorList>
            <person name="Zhang L."/>
        </authorList>
    </citation>
    <scope>NUCLEOTIDE SEQUENCE [LARGE SCALE GENOMIC DNA]</scope>
    <source>
        <strain evidence="2">LZ_2023a</strain>
        <tissue evidence="2">Muscle</tissue>
    </source>
</reference>
<accession>A0AAW0T816</accession>
<dbReference type="AlphaFoldDB" id="A0AAW0T816"/>
<dbReference type="EMBL" id="JARAKH010000038">
    <property type="protein sequence ID" value="KAK8383085.1"/>
    <property type="molecule type" value="Genomic_DNA"/>
</dbReference>
<gene>
    <name evidence="2" type="ORF">O3P69_011537</name>
</gene>
<evidence type="ECO:0000313" key="2">
    <source>
        <dbReference type="EMBL" id="KAK8383085.1"/>
    </source>
</evidence>
<protein>
    <submittedName>
        <fullName evidence="2">Uncharacterized protein</fullName>
    </submittedName>
</protein>
<evidence type="ECO:0000256" key="1">
    <source>
        <dbReference type="SAM" id="MobiDB-lite"/>
    </source>
</evidence>